<organism evidence="6 7">
    <name type="scientific">Pleurostoma richardsiae</name>
    <dbReference type="NCBI Taxonomy" id="41990"/>
    <lineage>
        <taxon>Eukaryota</taxon>
        <taxon>Fungi</taxon>
        <taxon>Dikarya</taxon>
        <taxon>Ascomycota</taxon>
        <taxon>Pezizomycotina</taxon>
        <taxon>Sordariomycetes</taxon>
        <taxon>Sordariomycetidae</taxon>
        <taxon>Calosphaeriales</taxon>
        <taxon>Pleurostomataceae</taxon>
        <taxon>Pleurostoma</taxon>
    </lineage>
</organism>
<dbReference type="SUPFAM" id="SSF117281">
    <property type="entry name" value="Kelch motif"/>
    <property type="match status" value="1"/>
</dbReference>
<keyword evidence="1" id="KW-0677">Repeat</keyword>
<keyword evidence="4" id="KW-0812">Transmembrane</keyword>
<evidence type="ECO:0000313" key="7">
    <source>
        <dbReference type="Proteomes" id="UP001174694"/>
    </source>
</evidence>
<feature type="compositionally biased region" description="Polar residues" evidence="3">
    <location>
        <begin position="520"/>
        <end position="544"/>
    </location>
</feature>
<keyword evidence="4" id="KW-1133">Transmembrane helix</keyword>
<dbReference type="GO" id="GO:0019760">
    <property type="term" value="P:glucosinolate metabolic process"/>
    <property type="evidence" value="ECO:0007669"/>
    <property type="project" value="UniProtKB-ARBA"/>
</dbReference>
<comment type="caution">
    <text evidence="6">The sequence shown here is derived from an EMBL/GenBank/DDBJ whole genome shotgun (WGS) entry which is preliminary data.</text>
</comment>
<keyword evidence="7" id="KW-1185">Reference proteome</keyword>
<dbReference type="InterPro" id="IPR015915">
    <property type="entry name" value="Kelch-typ_b-propeller"/>
</dbReference>
<feature type="compositionally biased region" description="Low complexity" evidence="3">
    <location>
        <begin position="545"/>
        <end position="557"/>
    </location>
</feature>
<gene>
    <name evidence="6" type="ORF">NKR23_g7971</name>
</gene>
<feature type="transmembrane region" description="Helical" evidence="4">
    <location>
        <begin position="469"/>
        <end position="498"/>
    </location>
</feature>
<feature type="region of interest" description="Disordered" evidence="3">
    <location>
        <begin position="503"/>
        <end position="647"/>
    </location>
</feature>
<evidence type="ECO:0000256" key="4">
    <source>
        <dbReference type="SAM" id="Phobius"/>
    </source>
</evidence>
<feature type="signal peptide" evidence="5">
    <location>
        <begin position="1"/>
        <end position="20"/>
    </location>
</feature>
<feature type="chain" id="PRO_5041387463" evidence="5">
    <location>
        <begin position="21"/>
        <end position="647"/>
    </location>
</feature>
<dbReference type="PANTHER" id="PTHR47435">
    <property type="entry name" value="KELCH REPEAT PROTEIN (AFU_ORTHOLOGUE AFUA_5G12780)"/>
    <property type="match status" value="1"/>
</dbReference>
<proteinExistence type="predicted"/>
<evidence type="ECO:0000256" key="1">
    <source>
        <dbReference type="ARBA" id="ARBA00022737"/>
    </source>
</evidence>
<evidence type="ECO:0000313" key="6">
    <source>
        <dbReference type="EMBL" id="KAJ9139468.1"/>
    </source>
</evidence>
<dbReference type="Proteomes" id="UP001174694">
    <property type="component" value="Unassembled WGS sequence"/>
</dbReference>
<keyword evidence="5" id="KW-0732">Signal</keyword>
<keyword evidence="4" id="KW-0472">Membrane</keyword>
<evidence type="ECO:0000256" key="5">
    <source>
        <dbReference type="SAM" id="SignalP"/>
    </source>
</evidence>
<dbReference type="Gene3D" id="2.120.10.80">
    <property type="entry name" value="Kelch-type beta propeller"/>
    <property type="match status" value="1"/>
</dbReference>
<dbReference type="PANTHER" id="PTHR47435:SF4">
    <property type="entry name" value="KELCH REPEAT PROTEIN (AFU_ORTHOLOGUE AFUA_5G12780)"/>
    <property type="match status" value="1"/>
</dbReference>
<sequence>MRFLSSSGVSIALLASSTWAQPSSGFRLRRREIDNPSTSDFLRRSFAAATVIGDYVYIDGGEVSQVVNGVQPSTDRPSRPVNSTLSISLKESWTNATVPINNITKQAPVLNSQAIWTDSSSDSFWIWSGAASAPDEPPVDESWQFFADGNGSGFWSIKTPANTKVFDQLVRPEGCAFTQKDNDVGYCMGGLVTSQSNASVTSDTAISGLVSFGMTSNVWTNTSTPGIGTLVNGAAEFVPFGPNGLMVFLGGAEAPAGTFDAASTSDRDFTNITFLDPITQQSFTQNTTGTPPSGRQRFCTVGVQGPSNTYEIFMYGGLQGQSNATSDEVFVLSLPGFVYSKATGPSTARADHACVVVGSGKRQMLSVGGTDASLGYAASLLEADPWSQGLGVFDMTAMQWTSSYDANASAYDTPDVVKQFYTSGGLDKVVWSSDSVKEIFTSATPDFGSSVGGSGSSASSPGTSNNKPAISLATIIGLACAGGVVVLGTAAGSLFYLLRRRRRRRSSPSATTDPKAPCLATSSRPYKQLREPTSAQTWDKTTFAQPQTQQQQQRPGTSGTGAKGGGGGGYSVFVKGNATPLIPPTPRGQPLGSNPITLRSDLASRRGVRPLRAIRTGEGPPQSVRGIRVYQGNVRAGGGEDGVGKAR</sequence>
<dbReference type="AlphaFoldDB" id="A0AA38R7F5"/>
<feature type="compositionally biased region" description="Gly residues" evidence="3">
    <location>
        <begin position="558"/>
        <end position="570"/>
    </location>
</feature>
<dbReference type="EMBL" id="JANBVO010000026">
    <property type="protein sequence ID" value="KAJ9139468.1"/>
    <property type="molecule type" value="Genomic_DNA"/>
</dbReference>
<accession>A0AA38R7F5</accession>
<evidence type="ECO:0000256" key="2">
    <source>
        <dbReference type="ARBA" id="ARBA00023004"/>
    </source>
</evidence>
<evidence type="ECO:0000256" key="3">
    <source>
        <dbReference type="SAM" id="MobiDB-lite"/>
    </source>
</evidence>
<keyword evidence="2" id="KW-0408">Iron</keyword>
<name>A0AA38R7F5_9PEZI</name>
<reference evidence="6" key="1">
    <citation type="submission" date="2022-07" db="EMBL/GenBank/DDBJ databases">
        <title>Fungi with potential for degradation of polypropylene.</title>
        <authorList>
            <person name="Gostincar C."/>
        </authorList>
    </citation>
    <scope>NUCLEOTIDE SEQUENCE</scope>
    <source>
        <strain evidence="6">EXF-13308</strain>
    </source>
</reference>
<protein>
    <submittedName>
        <fullName evidence="6">Kelch repeat protein</fullName>
    </submittedName>
</protein>